<dbReference type="RefSeq" id="WP_175557884.1">
    <property type="nucleotide sequence ID" value="NZ_FOVW01000005.1"/>
</dbReference>
<keyword evidence="2" id="KW-1185">Reference proteome</keyword>
<accession>A0A1I5GE93</accession>
<reference evidence="2" key="1">
    <citation type="submission" date="2016-10" db="EMBL/GenBank/DDBJ databases">
        <authorList>
            <person name="Varghese N."/>
            <person name="Submissions S."/>
        </authorList>
    </citation>
    <scope>NUCLEOTIDE SEQUENCE [LARGE SCALE GENOMIC DNA]</scope>
    <source>
        <strain evidence="2">DSM 15282</strain>
    </source>
</reference>
<proteinExistence type="predicted"/>
<dbReference type="Proteomes" id="UP000199564">
    <property type="component" value="Unassembled WGS sequence"/>
</dbReference>
<evidence type="ECO:0000313" key="2">
    <source>
        <dbReference type="Proteomes" id="UP000199564"/>
    </source>
</evidence>
<dbReference type="EMBL" id="FOVW01000005">
    <property type="protein sequence ID" value="SFO34173.1"/>
    <property type="molecule type" value="Genomic_DNA"/>
</dbReference>
<dbReference type="STRING" id="226506.SAMN04488519_105333"/>
<organism evidence="1 2">
    <name type="scientific">Algoriphagus ornithinivorans</name>
    <dbReference type="NCBI Taxonomy" id="226506"/>
    <lineage>
        <taxon>Bacteria</taxon>
        <taxon>Pseudomonadati</taxon>
        <taxon>Bacteroidota</taxon>
        <taxon>Cytophagia</taxon>
        <taxon>Cytophagales</taxon>
        <taxon>Cyclobacteriaceae</taxon>
        <taxon>Algoriphagus</taxon>
    </lineage>
</organism>
<gene>
    <name evidence="1" type="ORF">SAMN04488519_105333</name>
</gene>
<sequence length="58" mass="6457">MSEIEKKQIEEQITALRAKLTGDMFADMEIRDKIHNLEMVLNGTKPGGQYIDCVGCGS</sequence>
<dbReference type="AlphaFoldDB" id="A0A1I5GE93"/>
<name>A0A1I5GE93_9BACT</name>
<protein>
    <submittedName>
        <fullName evidence="1">Uncharacterized protein</fullName>
    </submittedName>
</protein>
<evidence type="ECO:0000313" key="1">
    <source>
        <dbReference type="EMBL" id="SFO34173.1"/>
    </source>
</evidence>